<dbReference type="STRING" id="990121.A0A0V0Z2K5"/>
<dbReference type="GO" id="GO:0015074">
    <property type="term" value="P:DNA integration"/>
    <property type="evidence" value="ECO:0007669"/>
    <property type="project" value="InterPro"/>
</dbReference>
<proteinExistence type="predicted"/>
<dbReference type="EMBL" id="JYDQ01000864">
    <property type="protein sequence ID" value="KRY06266.1"/>
    <property type="molecule type" value="Genomic_DNA"/>
</dbReference>
<dbReference type="InterPro" id="IPR036397">
    <property type="entry name" value="RNaseH_sf"/>
</dbReference>
<evidence type="ECO:0000313" key="2">
    <source>
        <dbReference type="EMBL" id="KRY06266.1"/>
    </source>
</evidence>
<sequence length="110" mass="12605">MEADTVAKVLMEKYIAYFGAPDCLHSDQGRSFEARVVRELCRLFDIKKTRSSPYHPQGNGQAERFNRTLLDMLSIMCEENQQQWDEMLSFVMLEYNSSVNESTGVTPAMA</sequence>
<name>A0A0V0Z2K5_9BILA</name>
<dbReference type="PANTHER" id="PTHR37984">
    <property type="entry name" value="PROTEIN CBG26694"/>
    <property type="match status" value="1"/>
</dbReference>
<organism evidence="2 3">
    <name type="scientific">Trichinella patagoniensis</name>
    <dbReference type="NCBI Taxonomy" id="990121"/>
    <lineage>
        <taxon>Eukaryota</taxon>
        <taxon>Metazoa</taxon>
        <taxon>Ecdysozoa</taxon>
        <taxon>Nematoda</taxon>
        <taxon>Enoplea</taxon>
        <taxon>Dorylaimia</taxon>
        <taxon>Trichinellida</taxon>
        <taxon>Trichinellidae</taxon>
        <taxon>Trichinella</taxon>
    </lineage>
</organism>
<evidence type="ECO:0000313" key="3">
    <source>
        <dbReference type="Proteomes" id="UP000054783"/>
    </source>
</evidence>
<dbReference type="InterPro" id="IPR050951">
    <property type="entry name" value="Retrovirus_Pol_polyprotein"/>
</dbReference>
<dbReference type="GO" id="GO:0003676">
    <property type="term" value="F:nucleic acid binding"/>
    <property type="evidence" value="ECO:0007669"/>
    <property type="project" value="InterPro"/>
</dbReference>
<feature type="non-terminal residue" evidence="2">
    <location>
        <position position="110"/>
    </location>
</feature>
<keyword evidence="3" id="KW-1185">Reference proteome</keyword>
<dbReference type="InterPro" id="IPR001584">
    <property type="entry name" value="Integrase_cat-core"/>
</dbReference>
<dbReference type="AlphaFoldDB" id="A0A0V0Z2K5"/>
<evidence type="ECO:0000259" key="1">
    <source>
        <dbReference type="PROSITE" id="PS50994"/>
    </source>
</evidence>
<protein>
    <submittedName>
        <fullName evidence="2">Transposon Tf2-11 polyprotein</fullName>
    </submittedName>
</protein>
<gene>
    <name evidence="2" type="primary">Tf2-11</name>
    <name evidence="2" type="ORF">T12_9170</name>
</gene>
<feature type="domain" description="Integrase catalytic" evidence="1">
    <location>
        <begin position="1"/>
        <end position="110"/>
    </location>
</feature>
<accession>A0A0V0Z2K5</accession>
<dbReference type="InterPro" id="IPR012337">
    <property type="entry name" value="RNaseH-like_sf"/>
</dbReference>
<dbReference type="Proteomes" id="UP000054783">
    <property type="component" value="Unassembled WGS sequence"/>
</dbReference>
<comment type="caution">
    <text evidence="2">The sequence shown here is derived from an EMBL/GenBank/DDBJ whole genome shotgun (WGS) entry which is preliminary data.</text>
</comment>
<dbReference type="PROSITE" id="PS50994">
    <property type="entry name" value="INTEGRASE"/>
    <property type="match status" value="1"/>
</dbReference>
<dbReference type="Gene3D" id="3.30.420.10">
    <property type="entry name" value="Ribonuclease H-like superfamily/Ribonuclease H"/>
    <property type="match status" value="1"/>
</dbReference>
<reference evidence="2 3" key="1">
    <citation type="submission" date="2015-01" db="EMBL/GenBank/DDBJ databases">
        <title>Evolution of Trichinella species and genotypes.</title>
        <authorList>
            <person name="Korhonen P.K."/>
            <person name="Edoardo P."/>
            <person name="Giuseppe L.R."/>
            <person name="Gasser R.B."/>
        </authorList>
    </citation>
    <scope>NUCLEOTIDE SEQUENCE [LARGE SCALE GENOMIC DNA]</scope>
    <source>
        <strain evidence="2">ISS2496</strain>
    </source>
</reference>
<dbReference type="SUPFAM" id="SSF53098">
    <property type="entry name" value="Ribonuclease H-like"/>
    <property type="match status" value="1"/>
</dbReference>
<dbReference type="PANTHER" id="PTHR37984:SF15">
    <property type="entry name" value="INTEGRASE CATALYTIC DOMAIN-CONTAINING PROTEIN"/>
    <property type="match status" value="1"/>
</dbReference>